<dbReference type="SMART" id="SM00530">
    <property type="entry name" value="HTH_XRE"/>
    <property type="match status" value="1"/>
</dbReference>
<sequence length="198" mass="22105">MNRPINILQITELKGHRISCVFNNGEYRTIDLLHLLDKWKPTPESLTAELYDAEKVSGVAVENGTLTWPNITTCMHLLGPEEVEVPLDIDPAVLYENSTVDQKRDSAHILGRQLKQARKAAGLTQAALAKKVGSTRHYISRIEGGKSDIGYKTLRKIAEVGLGKRLEFVEKSGRGTSVVRRESTTRRPKGGRKKTHPR</sequence>
<organism evidence="3 4">
    <name type="scientific">Neolewinella xylanilytica</name>
    <dbReference type="NCBI Taxonomy" id="1514080"/>
    <lineage>
        <taxon>Bacteria</taxon>
        <taxon>Pseudomonadati</taxon>
        <taxon>Bacteroidota</taxon>
        <taxon>Saprospiria</taxon>
        <taxon>Saprospirales</taxon>
        <taxon>Lewinellaceae</taxon>
        <taxon>Neolewinella</taxon>
    </lineage>
</organism>
<dbReference type="EMBL" id="PTJC01000007">
    <property type="protein sequence ID" value="PPK84693.1"/>
    <property type="molecule type" value="Genomic_DNA"/>
</dbReference>
<feature type="region of interest" description="Disordered" evidence="1">
    <location>
        <begin position="173"/>
        <end position="198"/>
    </location>
</feature>
<dbReference type="RefSeq" id="WP_104421412.1">
    <property type="nucleotide sequence ID" value="NZ_PTJC01000007.1"/>
</dbReference>
<proteinExistence type="predicted"/>
<comment type="caution">
    <text evidence="3">The sequence shown here is derived from an EMBL/GenBank/DDBJ whole genome shotgun (WGS) entry which is preliminary data.</text>
</comment>
<evidence type="ECO:0000313" key="3">
    <source>
        <dbReference type="EMBL" id="PPK84693.1"/>
    </source>
</evidence>
<dbReference type="SUPFAM" id="SSF143880">
    <property type="entry name" value="NE0471 N-terminal domain-like"/>
    <property type="match status" value="1"/>
</dbReference>
<name>A0A2S6I1E1_9BACT</name>
<dbReference type="Gene3D" id="3.30.2020.10">
    <property type="entry name" value="NE0471-like N-terminal domain"/>
    <property type="match status" value="1"/>
</dbReference>
<dbReference type="OrthoDB" id="337567at2"/>
<dbReference type="GO" id="GO:0003677">
    <property type="term" value="F:DNA binding"/>
    <property type="evidence" value="ECO:0007669"/>
    <property type="project" value="InterPro"/>
</dbReference>
<reference evidence="3 4" key="1">
    <citation type="submission" date="2018-02" db="EMBL/GenBank/DDBJ databases">
        <title>Genomic Encyclopedia of Archaeal and Bacterial Type Strains, Phase II (KMG-II): from individual species to whole genera.</title>
        <authorList>
            <person name="Goeker M."/>
        </authorList>
    </citation>
    <scope>NUCLEOTIDE SEQUENCE [LARGE SCALE GENOMIC DNA]</scope>
    <source>
        <strain evidence="3 4">DSM 29526</strain>
    </source>
</reference>
<gene>
    <name evidence="3" type="ORF">CLV84_3855</name>
</gene>
<evidence type="ECO:0000259" key="2">
    <source>
        <dbReference type="PROSITE" id="PS50943"/>
    </source>
</evidence>
<dbReference type="AlphaFoldDB" id="A0A2S6I1E1"/>
<protein>
    <submittedName>
        <fullName evidence="3">Uncharacterized protein DUF2442</fullName>
    </submittedName>
</protein>
<feature type="compositionally biased region" description="Basic residues" evidence="1">
    <location>
        <begin position="186"/>
        <end position="198"/>
    </location>
</feature>
<feature type="compositionally biased region" description="Basic and acidic residues" evidence="1">
    <location>
        <begin position="173"/>
        <end position="185"/>
    </location>
</feature>
<dbReference type="CDD" id="cd00093">
    <property type="entry name" value="HTH_XRE"/>
    <property type="match status" value="1"/>
</dbReference>
<evidence type="ECO:0000313" key="4">
    <source>
        <dbReference type="Proteomes" id="UP000237662"/>
    </source>
</evidence>
<dbReference type="PROSITE" id="PS50943">
    <property type="entry name" value="HTH_CROC1"/>
    <property type="match status" value="1"/>
</dbReference>
<dbReference type="Proteomes" id="UP000237662">
    <property type="component" value="Unassembled WGS sequence"/>
</dbReference>
<accession>A0A2S6I1E1</accession>
<evidence type="ECO:0000256" key="1">
    <source>
        <dbReference type="SAM" id="MobiDB-lite"/>
    </source>
</evidence>
<dbReference type="InterPro" id="IPR001387">
    <property type="entry name" value="Cro/C1-type_HTH"/>
</dbReference>
<feature type="domain" description="HTH cro/C1-type" evidence="2">
    <location>
        <begin position="114"/>
        <end position="169"/>
    </location>
</feature>
<dbReference type="InterPro" id="IPR010982">
    <property type="entry name" value="Lambda_DNA-bd_dom_sf"/>
</dbReference>
<dbReference type="InterPro" id="IPR036782">
    <property type="entry name" value="NE0471-like_N"/>
</dbReference>
<dbReference type="Gene3D" id="1.10.260.40">
    <property type="entry name" value="lambda repressor-like DNA-binding domains"/>
    <property type="match status" value="1"/>
</dbReference>
<dbReference type="Pfam" id="PF01381">
    <property type="entry name" value="HTH_3"/>
    <property type="match status" value="1"/>
</dbReference>
<keyword evidence="4" id="KW-1185">Reference proteome</keyword>
<dbReference type="SUPFAM" id="SSF47413">
    <property type="entry name" value="lambda repressor-like DNA-binding domains"/>
    <property type="match status" value="1"/>
</dbReference>